<name>A0A8H7Q4Q2_MORIS</name>
<proteinExistence type="predicted"/>
<dbReference type="OrthoDB" id="249703at2759"/>
<dbReference type="GO" id="GO:0004364">
    <property type="term" value="F:glutathione transferase activity"/>
    <property type="evidence" value="ECO:0007669"/>
    <property type="project" value="TreeGrafter"/>
</dbReference>
<dbReference type="EMBL" id="JAEPQZ010000001">
    <property type="protein sequence ID" value="KAG2185838.1"/>
    <property type="molecule type" value="Genomic_DNA"/>
</dbReference>
<dbReference type="SUPFAM" id="SSF52833">
    <property type="entry name" value="Thioredoxin-like"/>
    <property type="match status" value="1"/>
</dbReference>
<dbReference type="AlphaFoldDB" id="A0A8H7Q4Q2"/>
<evidence type="ECO:0000259" key="1">
    <source>
        <dbReference type="Pfam" id="PF13409"/>
    </source>
</evidence>
<dbReference type="InterPro" id="IPR036249">
    <property type="entry name" value="Thioredoxin-like_sf"/>
</dbReference>
<sequence length="248" mass="27941">MSSTSTLYLLNQTYSSWSLRAWLAARFVNYPCNVHVFRLSKDIDYGTPKAVEMLSQAGPTKKVPTLHVEVDGEKIIIFETLAIIEFLYEANPQIWPSGKANRALARAISAEMSASFMSLRSNYPMNVKARLPFSQAYFDQIPGNATDLARVVKIFSTCRARVNEREELKKIDQGFLFGAFTGADAMYAPVCWRIKSYGLPVEDEAAKQYVETLLNSDLVQQWVQEAALETEVIPVSEIEPLIKQAEQQ</sequence>
<dbReference type="CDD" id="cd03194">
    <property type="entry name" value="GST_C_3"/>
    <property type="match status" value="1"/>
</dbReference>
<dbReference type="Proteomes" id="UP000654370">
    <property type="component" value="Unassembled WGS sequence"/>
</dbReference>
<dbReference type="GO" id="GO:0006749">
    <property type="term" value="P:glutathione metabolic process"/>
    <property type="evidence" value="ECO:0007669"/>
    <property type="project" value="TreeGrafter"/>
</dbReference>
<feature type="domain" description="GST N-terminal" evidence="1">
    <location>
        <begin position="14"/>
        <end position="89"/>
    </location>
</feature>
<reference evidence="2" key="1">
    <citation type="submission" date="2020-12" db="EMBL/GenBank/DDBJ databases">
        <title>Metabolic potential, ecology and presence of endohyphal bacteria is reflected in genomic diversity of Mucoromycotina.</title>
        <authorList>
            <person name="Muszewska A."/>
            <person name="Okrasinska A."/>
            <person name="Steczkiewicz K."/>
            <person name="Drgas O."/>
            <person name="Orlowska M."/>
            <person name="Perlinska-Lenart U."/>
            <person name="Aleksandrzak-Piekarczyk T."/>
            <person name="Szatraj K."/>
            <person name="Zielenkiewicz U."/>
            <person name="Pilsyk S."/>
            <person name="Malc E."/>
            <person name="Mieczkowski P."/>
            <person name="Kruszewska J.S."/>
            <person name="Biernat P."/>
            <person name="Pawlowska J."/>
        </authorList>
    </citation>
    <scope>NUCLEOTIDE SEQUENCE</scope>
    <source>
        <strain evidence="2">WA0000067209</strain>
    </source>
</reference>
<dbReference type="Gene3D" id="1.20.1050.10">
    <property type="match status" value="1"/>
</dbReference>
<evidence type="ECO:0000313" key="2">
    <source>
        <dbReference type="EMBL" id="KAG2185838.1"/>
    </source>
</evidence>
<evidence type="ECO:0000313" key="3">
    <source>
        <dbReference type="Proteomes" id="UP000654370"/>
    </source>
</evidence>
<organism evidence="2 3">
    <name type="scientific">Mortierella isabellina</name>
    <name type="common">Filamentous fungus</name>
    <name type="synonym">Umbelopsis isabellina</name>
    <dbReference type="NCBI Taxonomy" id="91625"/>
    <lineage>
        <taxon>Eukaryota</taxon>
        <taxon>Fungi</taxon>
        <taxon>Fungi incertae sedis</taxon>
        <taxon>Mucoromycota</taxon>
        <taxon>Mucoromycotina</taxon>
        <taxon>Umbelopsidomycetes</taxon>
        <taxon>Umbelopsidales</taxon>
        <taxon>Umbelopsidaceae</taxon>
        <taxon>Umbelopsis</taxon>
    </lineage>
</organism>
<dbReference type="PANTHER" id="PTHR42673:SF4">
    <property type="entry name" value="MALEYLACETOACETATE ISOMERASE"/>
    <property type="match status" value="1"/>
</dbReference>
<protein>
    <recommendedName>
        <fullName evidence="1">GST N-terminal domain-containing protein</fullName>
    </recommendedName>
</protein>
<keyword evidence="3" id="KW-1185">Reference proteome</keyword>
<dbReference type="PANTHER" id="PTHR42673">
    <property type="entry name" value="MALEYLACETOACETATE ISOMERASE"/>
    <property type="match status" value="1"/>
</dbReference>
<gene>
    <name evidence="2" type="ORF">INT43_002275</name>
</gene>
<dbReference type="Gene3D" id="3.40.30.10">
    <property type="entry name" value="Glutaredoxin"/>
    <property type="match status" value="1"/>
</dbReference>
<dbReference type="InterPro" id="IPR004045">
    <property type="entry name" value="Glutathione_S-Trfase_N"/>
</dbReference>
<comment type="caution">
    <text evidence="2">The sequence shown here is derived from an EMBL/GenBank/DDBJ whole genome shotgun (WGS) entry which is preliminary data.</text>
</comment>
<dbReference type="InterPro" id="IPR036282">
    <property type="entry name" value="Glutathione-S-Trfase_C_sf"/>
</dbReference>
<dbReference type="Pfam" id="PF13409">
    <property type="entry name" value="GST_N_2"/>
    <property type="match status" value="1"/>
</dbReference>
<dbReference type="SUPFAM" id="SSF47616">
    <property type="entry name" value="GST C-terminal domain-like"/>
    <property type="match status" value="1"/>
</dbReference>
<dbReference type="GO" id="GO:0006559">
    <property type="term" value="P:L-phenylalanine catabolic process"/>
    <property type="evidence" value="ECO:0007669"/>
    <property type="project" value="TreeGrafter"/>
</dbReference>
<accession>A0A8H7Q4Q2</accession>
<dbReference type="GO" id="GO:0016034">
    <property type="term" value="F:maleylacetoacetate isomerase activity"/>
    <property type="evidence" value="ECO:0007669"/>
    <property type="project" value="TreeGrafter"/>
</dbReference>